<evidence type="ECO:0000259" key="4">
    <source>
        <dbReference type="PROSITE" id="PS50949"/>
    </source>
</evidence>
<reference evidence="5" key="1">
    <citation type="submission" date="2022-06" db="EMBL/GenBank/DDBJ databases">
        <title>Sneathiella actinostolidae sp. nov., isolated from a sea anemonein the Western Pacific Ocean.</title>
        <authorList>
            <person name="Wei M.J."/>
        </authorList>
    </citation>
    <scope>NUCLEOTIDE SEQUENCE</scope>
    <source>
        <strain evidence="5">PHK-P5</strain>
    </source>
</reference>
<dbReference type="SMART" id="SM00895">
    <property type="entry name" value="FCD"/>
    <property type="match status" value="1"/>
</dbReference>
<dbReference type="Pfam" id="PF07729">
    <property type="entry name" value="FCD"/>
    <property type="match status" value="1"/>
</dbReference>
<dbReference type="RefSeq" id="WP_251937755.1">
    <property type="nucleotide sequence ID" value="NZ_CP098747.1"/>
</dbReference>
<evidence type="ECO:0000256" key="2">
    <source>
        <dbReference type="ARBA" id="ARBA00023125"/>
    </source>
</evidence>
<evidence type="ECO:0000256" key="1">
    <source>
        <dbReference type="ARBA" id="ARBA00023015"/>
    </source>
</evidence>
<protein>
    <submittedName>
        <fullName evidence="5">GntR family transcriptional regulator</fullName>
    </submittedName>
</protein>
<accession>A0ABY4WAH0</accession>
<proteinExistence type="predicted"/>
<dbReference type="SUPFAM" id="SSF46785">
    <property type="entry name" value="Winged helix' DNA-binding domain"/>
    <property type="match status" value="1"/>
</dbReference>
<dbReference type="PROSITE" id="PS50949">
    <property type="entry name" value="HTH_GNTR"/>
    <property type="match status" value="1"/>
</dbReference>
<dbReference type="InterPro" id="IPR036390">
    <property type="entry name" value="WH_DNA-bd_sf"/>
</dbReference>
<sequence>MVKKQSLTDKAYSAIKAEIIAGHISPNNFIDLPQIEEQLGMSRTPIREAMLRLQTEKIVEIMPKQGIRILPFSVKELDEFHQIISSLELQAVGNICRRHLTRTDIMPVLYALSSMENAVKARDTAAWAEANETFHRGLFILNGNSKLMETGLGYRDVIQRALTLAFSHLPMAAKERSLRNHNQLKEVILAGDEVSARNIFLEHCDWIGNQLHTVLAEREITSL</sequence>
<dbReference type="Gene3D" id="1.10.10.10">
    <property type="entry name" value="Winged helix-like DNA-binding domain superfamily/Winged helix DNA-binding domain"/>
    <property type="match status" value="1"/>
</dbReference>
<dbReference type="SUPFAM" id="SSF48008">
    <property type="entry name" value="GntR ligand-binding domain-like"/>
    <property type="match status" value="1"/>
</dbReference>
<evidence type="ECO:0000313" key="6">
    <source>
        <dbReference type="Proteomes" id="UP001056291"/>
    </source>
</evidence>
<dbReference type="Pfam" id="PF00392">
    <property type="entry name" value="GntR"/>
    <property type="match status" value="1"/>
</dbReference>
<dbReference type="Proteomes" id="UP001056291">
    <property type="component" value="Chromosome"/>
</dbReference>
<dbReference type="EMBL" id="CP098747">
    <property type="protein sequence ID" value="USG63143.1"/>
    <property type="molecule type" value="Genomic_DNA"/>
</dbReference>
<evidence type="ECO:0000256" key="3">
    <source>
        <dbReference type="ARBA" id="ARBA00023163"/>
    </source>
</evidence>
<dbReference type="PANTHER" id="PTHR43537">
    <property type="entry name" value="TRANSCRIPTIONAL REGULATOR, GNTR FAMILY"/>
    <property type="match status" value="1"/>
</dbReference>
<dbReference type="InterPro" id="IPR011711">
    <property type="entry name" value="GntR_C"/>
</dbReference>
<keyword evidence="6" id="KW-1185">Reference proteome</keyword>
<evidence type="ECO:0000313" key="5">
    <source>
        <dbReference type="EMBL" id="USG63143.1"/>
    </source>
</evidence>
<dbReference type="PANTHER" id="PTHR43537:SF24">
    <property type="entry name" value="GLUCONATE OPERON TRANSCRIPTIONAL REPRESSOR"/>
    <property type="match status" value="1"/>
</dbReference>
<dbReference type="InterPro" id="IPR000524">
    <property type="entry name" value="Tscrpt_reg_HTH_GntR"/>
</dbReference>
<dbReference type="InterPro" id="IPR008920">
    <property type="entry name" value="TF_FadR/GntR_C"/>
</dbReference>
<dbReference type="SMART" id="SM00345">
    <property type="entry name" value="HTH_GNTR"/>
    <property type="match status" value="1"/>
</dbReference>
<keyword evidence="3" id="KW-0804">Transcription</keyword>
<dbReference type="Gene3D" id="1.20.120.530">
    <property type="entry name" value="GntR ligand-binding domain-like"/>
    <property type="match status" value="1"/>
</dbReference>
<keyword evidence="2" id="KW-0238">DNA-binding</keyword>
<organism evidence="5 6">
    <name type="scientific">Sneathiella marina</name>
    <dbReference type="NCBI Taxonomy" id="2950108"/>
    <lineage>
        <taxon>Bacteria</taxon>
        <taxon>Pseudomonadati</taxon>
        <taxon>Pseudomonadota</taxon>
        <taxon>Alphaproteobacteria</taxon>
        <taxon>Sneathiellales</taxon>
        <taxon>Sneathiellaceae</taxon>
        <taxon>Sneathiella</taxon>
    </lineage>
</organism>
<gene>
    <name evidence="5" type="ORF">NBZ79_09160</name>
</gene>
<keyword evidence="1" id="KW-0805">Transcription regulation</keyword>
<feature type="domain" description="HTH gntR-type" evidence="4">
    <location>
        <begin position="5"/>
        <end position="72"/>
    </location>
</feature>
<dbReference type="InterPro" id="IPR036388">
    <property type="entry name" value="WH-like_DNA-bd_sf"/>
</dbReference>
<name>A0ABY4WAH0_9PROT</name>